<reference evidence="11 12" key="1">
    <citation type="journal article" date="2011" name="Stand. Genomic Sci.">
        <title>Complete genome sequence of Deinococcus maricopensis type strain (LB-34).</title>
        <authorList>
            <person name="Pukall R."/>
            <person name="Zeytun A."/>
            <person name="Lucas S."/>
            <person name="Lapidus A."/>
            <person name="Hammon N."/>
            <person name="Deshpande S."/>
            <person name="Nolan M."/>
            <person name="Cheng J.F."/>
            <person name="Pitluck S."/>
            <person name="Liolios K."/>
            <person name="Pagani I."/>
            <person name="Mikhailova N."/>
            <person name="Ivanova N."/>
            <person name="Mavromatis K."/>
            <person name="Pati A."/>
            <person name="Tapia R."/>
            <person name="Han C."/>
            <person name="Goodwin L."/>
            <person name="Chen A."/>
            <person name="Palaniappan K."/>
            <person name="Land M."/>
            <person name="Hauser L."/>
            <person name="Chang Y.J."/>
            <person name="Jeffries C.D."/>
            <person name="Brambilla E.M."/>
            <person name="Rohde M."/>
            <person name="Goker M."/>
            <person name="Detter J.C."/>
            <person name="Woyke T."/>
            <person name="Bristow J."/>
            <person name="Eisen J.A."/>
            <person name="Markowitz V."/>
            <person name="Hugenholtz P."/>
            <person name="Kyrpides N.C."/>
            <person name="Klenk H.P."/>
        </authorList>
    </citation>
    <scope>NUCLEOTIDE SEQUENCE [LARGE SCALE GENOMIC DNA]</scope>
    <source>
        <strain evidence="12">DSM 21211 / LMG 22137 / NRRL B-23946 / LB-34</strain>
    </source>
</reference>
<dbReference type="KEGG" id="dmr:Deima_1484"/>
<evidence type="ECO:0000313" key="11">
    <source>
        <dbReference type="EMBL" id="ADV67133.1"/>
    </source>
</evidence>
<dbReference type="AlphaFoldDB" id="E8U7U4"/>
<keyword evidence="7" id="KW-0443">Lipid metabolism</keyword>
<dbReference type="SUPFAM" id="SSF53474">
    <property type="entry name" value="alpha/beta-Hydrolases"/>
    <property type="match status" value="1"/>
</dbReference>
<dbReference type="STRING" id="709986.Deima_1484"/>
<protein>
    <recommendedName>
        <fullName evidence="3">triacylglycerol lipase</fullName>
        <ecNumber evidence="3">3.1.1.3</ecNumber>
    </recommendedName>
</protein>
<dbReference type="GO" id="GO:0004806">
    <property type="term" value="F:triacylglycerol lipase activity"/>
    <property type="evidence" value="ECO:0007669"/>
    <property type="project" value="UniProtKB-EC"/>
</dbReference>
<dbReference type="EC" id="3.1.1.3" evidence="3"/>
<dbReference type="OrthoDB" id="2004167at2"/>
<feature type="chain" id="PRO_5003228410" description="triacylglycerol lipase" evidence="9">
    <location>
        <begin position="21"/>
        <end position="466"/>
    </location>
</feature>
<dbReference type="PANTHER" id="PTHR34043">
    <property type="entry name" value="ALPHA/BETA-HYDROLASES SUPERFAMILY PROTEIN"/>
    <property type="match status" value="1"/>
</dbReference>
<sequence precursor="true">MTARHLTTAALTAALLVACTQTPTPTTGTLSAQGTADTYAKRQANVPSTPPETTRATPTTDLTRTYPGGGLHTQAAPAGAIPIVLVHGMLGFGRTEAFGGAIKYWGGLNDIQEDLKAQGYPTYTASMGPISSNYDRAVELYFQIKGGCVDYGEARAQQFHHDRRDPRKCYPGLYPQWDAQHPINLVGHSMGGTTARYLVHLLENGAAAERARSGHAPLYDGGRVGWVRAVMTISTPNSGSPAADNLQVMIPMFKTLILSLAQSAGVAPDNMIYDFDLGQYGLARRSGESYPAYAERVFNSAIWTTQDQAAYDLSPDGTAALNRAVGLSPNVYYFSWNTRASTPGLLSGWEYPLPTQNPVMLPASYPFAWPLAPGLGNMSGTSPSGQIRYDKTWWANDGLVPVKSMAAPLNMGIPTLKYTGQTPARGAWYDLGTLDGWDHIDITGNITFRNVLPFYRNQAAFLATLN</sequence>
<evidence type="ECO:0000256" key="2">
    <source>
        <dbReference type="ARBA" id="ARBA00004613"/>
    </source>
</evidence>
<evidence type="ECO:0000256" key="5">
    <source>
        <dbReference type="ARBA" id="ARBA00022729"/>
    </source>
</evidence>
<dbReference type="GO" id="GO:0005576">
    <property type="term" value="C:extracellular region"/>
    <property type="evidence" value="ECO:0007669"/>
    <property type="project" value="UniProtKB-SubCell"/>
</dbReference>
<evidence type="ECO:0000256" key="4">
    <source>
        <dbReference type="ARBA" id="ARBA00022525"/>
    </source>
</evidence>
<feature type="region of interest" description="Disordered" evidence="8">
    <location>
        <begin position="42"/>
        <end position="61"/>
    </location>
</feature>
<dbReference type="Gene3D" id="3.40.50.1820">
    <property type="entry name" value="alpha/beta hydrolase"/>
    <property type="match status" value="1"/>
</dbReference>
<evidence type="ECO:0000256" key="9">
    <source>
        <dbReference type="SAM" id="SignalP"/>
    </source>
</evidence>
<dbReference type="InterPro" id="IPR029058">
    <property type="entry name" value="AB_hydrolase_fold"/>
</dbReference>
<dbReference type="HOGENOM" id="CLU_023555_4_1_0"/>
<feature type="compositionally biased region" description="Low complexity" evidence="8">
    <location>
        <begin position="51"/>
        <end position="61"/>
    </location>
</feature>
<feature type="domain" description="Lipase-like C-terminal" evidence="10">
    <location>
        <begin position="82"/>
        <end position="445"/>
    </location>
</feature>
<keyword evidence="6 11" id="KW-0378">Hydrolase</keyword>
<keyword evidence="5 9" id="KW-0732">Signal</keyword>
<evidence type="ECO:0000256" key="1">
    <source>
        <dbReference type="ARBA" id="ARBA00001024"/>
    </source>
</evidence>
<proteinExistence type="predicted"/>
<evidence type="ECO:0000259" key="10">
    <source>
        <dbReference type="Pfam" id="PF24708"/>
    </source>
</evidence>
<evidence type="ECO:0000256" key="6">
    <source>
        <dbReference type="ARBA" id="ARBA00022801"/>
    </source>
</evidence>
<organism evidence="11 12">
    <name type="scientific">Deinococcus maricopensis (strain DSM 21211 / LMG 22137 / NRRL B-23946 / LB-34)</name>
    <dbReference type="NCBI Taxonomy" id="709986"/>
    <lineage>
        <taxon>Bacteria</taxon>
        <taxon>Thermotogati</taxon>
        <taxon>Deinococcota</taxon>
        <taxon>Deinococci</taxon>
        <taxon>Deinococcales</taxon>
        <taxon>Deinococcaceae</taxon>
        <taxon>Deinococcus</taxon>
    </lineage>
</organism>
<dbReference type="GO" id="GO:0006629">
    <property type="term" value="P:lipid metabolic process"/>
    <property type="evidence" value="ECO:0007669"/>
    <property type="project" value="UniProtKB-KW"/>
</dbReference>
<evidence type="ECO:0000256" key="7">
    <source>
        <dbReference type="ARBA" id="ARBA00023098"/>
    </source>
</evidence>
<feature type="signal peptide" evidence="9">
    <location>
        <begin position="1"/>
        <end position="20"/>
    </location>
</feature>
<evidence type="ECO:0000256" key="8">
    <source>
        <dbReference type="SAM" id="MobiDB-lite"/>
    </source>
</evidence>
<dbReference type="EMBL" id="CP002454">
    <property type="protein sequence ID" value="ADV67133.1"/>
    <property type="molecule type" value="Genomic_DNA"/>
</dbReference>
<accession>E8U7U4</accession>
<keyword evidence="12" id="KW-1185">Reference proteome</keyword>
<dbReference type="PROSITE" id="PS51257">
    <property type="entry name" value="PROKAR_LIPOPROTEIN"/>
    <property type="match status" value="1"/>
</dbReference>
<dbReference type="Pfam" id="PF24708">
    <property type="entry name" value="Lip_C"/>
    <property type="match status" value="1"/>
</dbReference>
<gene>
    <name evidence="11" type="ordered locus">Deima_1484</name>
</gene>
<comment type="catalytic activity">
    <reaction evidence="1">
        <text>a triacylglycerol + H2O = a diacylglycerol + a fatty acid + H(+)</text>
        <dbReference type="Rhea" id="RHEA:12044"/>
        <dbReference type="ChEBI" id="CHEBI:15377"/>
        <dbReference type="ChEBI" id="CHEBI:15378"/>
        <dbReference type="ChEBI" id="CHEBI:17855"/>
        <dbReference type="ChEBI" id="CHEBI:18035"/>
        <dbReference type="ChEBI" id="CHEBI:28868"/>
        <dbReference type="EC" id="3.1.1.3"/>
    </reaction>
</comment>
<evidence type="ECO:0000256" key="3">
    <source>
        <dbReference type="ARBA" id="ARBA00013279"/>
    </source>
</evidence>
<evidence type="ECO:0000313" key="12">
    <source>
        <dbReference type="Proteomes" id="UP000008635"/>
    </source>
</evidence>
<dbReference type="RefSeq" id="WP_013556638.1">
    <property type="nucleotide sequence ID" value="NC_014958.1"/>
</dbReference>
<reference evidence="12" key="2">
    <citation type="submission" date="2011-01" db="EMBL/GenBank/DDBJ databases">
        <title>The complete genome of Deinococcus maricopensis DSM 21211.</title>
        <authorList>
            <consortium name="US DOE Joint Genome Institute (JGI-PGF)"/>
            <person name="Lucas S."/>
            <person name="Copeland A."/>
            <person name="Lapidus A."/>
            <person name="Goodwin L."/>
            <person name="Pitluck S."/>
            <person name="Kyrpides N."/>
            <person name="Mavromatis K."/>
            <person name="Pagani I."/>
            <person name="Ivanova N."/>
            <person name="Ovchinnikova G."/>
            <person name="Zeytun A."/>
            <person name="Detter J.C."/>
            <person name="Han C."/>
            <person name="Land M."/>
            <person name="Hauser L."/>
            <person name="Markowitz V."/>
            <person name="Cheng J.-F."/>
            <person name="Hugenholtz P."/>
            <person name="Woyke T."/>
            <person name="Wu D."/>
            <person name="Pukall R."/>
            <person name="Gehrich-Schroeter G."/>
            <person name="Brambilla E."/>
            <person name="Klenk H.-P."/>
            <person name="Eisen J.A."/>
        </authorList>
    </citation>
    <scope>NUCLEOTIDE SEQUENCE [LARGE SCALE GENOMIC DNA]</scope>
    <source>
        <strain evidence="12">DSM 21211 / LMG 22137 / NRRL B-23946 / LB-34</strain>
    </source>
</reference>
<dbReference type="Proteomes" id="UP000008635">
    <property type="component" value="Chromosome"/>
</dbReference>
<name>E8U7U4_DEIML</name>
<dbReference type="PANTHER" id="PTHR34043:SF3">
    <property type="entry name" value="ALPHA_BETA-HYDROLASES SUPERFAMILY PROTEIN"/>
    <property type="match status" value="1"/>
</dbReference>
<dbReference type="InterPro" id="IPR056304">
    <property type="entry name" value="Lip-like_C"/>
</dbReference>
<comment type="subcellular location">
    <subcellularLocation>
        <location evidence="2">Secreted</location>
    </subcellularLocation>
</comment>
<dbReference type="eggNOG" id="COG1075">
    <property type="taxonomic scope" value="Bacteria"/>
</dbReference>
<keyword evidence="4" id="KW-0964">Secreted</keyword>